<dbReference type="PANTHER" id="PTHR14145">
    <property type="entry name" value="26S PROTESOME SUBUNIT 6"/>
    <property type="match status" value="1"/>
</dbReference>
<dbReference type="OMA" id="WNCDESL"/>
<name>T1GI30_MEGSC</name>
<evidence type="ECO:0000313" key="1">
    <source>
        <dbReference type="EnsemblMetazoa" id="MESCA003097-PA"/>
    </source>
</evidence>
<protein>
    <submittedName>
        <fullName evidence="1">Uncharacterized protein</fullName>
    </submittedName>
</protein>
<evidence type="ECO:0000313" key="2">
    <source>
        <dbReference type="Proteomes" id="UP000015102"/>
    </source>
</evidence>
<sequence length="99" mass="11327">MPAENLEEQGLEKNPNLELAQWKFLLTLKEHQNNTALKAKLLDAIKNDTMAPWYEIVCSELNWPVDQSLLSKMKDENAKKLEELDATIADAEQNLGEME</sequence>
<dbReference type="Proteomes" id="UP000015102">
    <property type="component" value="Unassembled WGS sequence"/>
</dbReference>
<dbReference type="EnsemblMetazoa" id="MESCA003097-RA">
    <property type="protein sequence ID" value="MESCA003097-PA"/>
    <property type="gene ID" value="MESCA003097"/>
</dbReference>
<reference evidence="2" key="1">
    <citation type="submission" date="2013-02" db="EMBL/GenBank/DDBJ databases">
        <authorList>
            <person name="Hughes D."/>
        </authorList>
    </citation>
    <scope>NUCLEOTIDE SEQUENCE</scope>
    <source>
        <strain>Durham</strain>
        <strain evidence="2">NC isolate 2 -- Noor lab</strain>
    </source>
</reference>
<keyword evidence="2" id="KW-1185">Reference proteome</keyword>
<dbReference type="GO" id="GO:0043161">
    <property type="term" value="P:proteasome-mediated ubiquitin-dependent protein catabolic process"/>
    <property type="evidence" value="ECO:0007669"/>
    <property type="project" value="TreeGrafter"/>
</dbReference>
<dbReference type="EMBL" id="CAQQ02171162">
    <property type="status" value="NOT_ANNOTATED_CDS"/>
    <property type="molecule type" value="Genomic_DNA"/>
</dbReference>
<dbReference type="GO" id="GO:0005838">
    <property type="term" value="C:proteasome regulatory particle"/>
    <property type="evidence" value="ECO:0007669"/>
    <property type="project" value="TreeGrafter"/>
</dbReference>
<dbReference type="InterPro" id="IPR019585">
    <property type="entry name" value="Rpn7/CSN1"/>
</dbReference>
<dbReference type="PANTHER" id="PTHR14145:SF1">
    <property type="entry name" value="26S PROTEASOME NON-ATPASE REGULATORY SUBUNIT 6"/>
    <property type="match status" value="1"/>
</dbReference>
<proteinExistence type="predicted"/>
<accession>T1GI30</accession>
<dbReference type="HOGENOM" id="CLU_2326671_0_0_1"/>
<dbReference type="AlphaFoldDB" id="T1GI30"/>
<organism evidence="1 2">
    <name type="scientific">Megaselia scalaris</name>
    <name type="common">Humpbacked fly</name>
    <name type="synonym">Phora scalaris</name>
    <dbReference type="NCBI Taxonomy" id="36166"/>
    <lineage>
        <taxon>Eukaryota</taxon>
        <taxon>Metazoa</taxon>
        <taxon>Ecdysozoa</taxon>
        <taxon>Arthropoda</taxon>
        <taxon>Hexapoda</taxon>
        <taxon>Insecta</taxon>
        <taxon>Pterygota</taxon>
        <taxon>Neoptera</taxon>
        <taxon>Endopterygota</taxon>
        <taxon>Diptera</taxon>
        <taxon>Brachycera</taxon>
        <taxon>Muscomorpha</taxon>
        <taxon>Platypezoidea</taxon>
        <taxon>Phoridae</taxon>
        <taxon>Megaseliini</taxon>
        <taxon>Megaselia</taxon>
    </lineage>
</organism>
<reference evidence="1" key="2">
    <citation type="submission" date="2015-06" db="UniProtKB">
        <authorList>
            <consortium name="EnsemblMetazoa"/>
        </authorList>
    </citation>
    <scope>IDENTIFICATION</scope>
</reference>
<dbReference type="STRING" id="36166.T1GI30"/>